<feature type="active site" description="Proton donor/acceptor" evidence="2">
    <location>
        <position position="570"/>
    </location>
</feature>
<evidence type="ECO:0000256" key="3">
    <source>
        <dbReference type="PIRSR" id="PIRSR605511-2"/>
    </source>
</evidence>
<dbReference type="InterPro" id="IPR013658">
    <property type="entry name" value="SGL"/>
</dbReference>
<feature type="binding site" evidence="3">
    <location>
        <position position="460"/>
    </location>
    <ligand>
        <name>substrate</name>
    </ligand>
</feature>
<evidence type="ECO:0000313" key="6">
    <source>
        <dbReference type="EMBL" id="RSH90001.1"/>
    </source>
</evidence>
<organism evidence="6 7">
    <name type="scientific">Saitozyma podzolica</name>
    <dbReference type="NCBI Taxonomy" id="1890683"/>
    <lineage>
        <taxon>Eukaryota</taxon>
        <taxon>Fungi</taxon>
        <taxon>Dikarya</taxon>
        <taxon>Basidiomycota</taxon>
        <taxon>Agaricomycotina</taxon>
        <taxon>Tremellomycetes</taxon>
        <taxon>Tremellales</taxon>
        <taxon>Trimorphomycetaceae</taxon>
        <taxon>Saitozyma</taxon>
    </lineage>
</organism>
<reference evidence="6 7" key="1">
    <citation type="submission" date="2018-11" db="EMBL/GenBank/DDBJ databases">
        <title>Genome sequence of Saitozyma podzolica DSM 27192.</title>
        <authorList>
            <person name="Aliyu H."/>
            <person name="Gorte O."/>
            <person name="Ochsenreither K."/>
        </authorList>
    </citation>
    <scope>NUCLEOTIDE SEQUENCE [LARGE SCALE GENOMIC DNA]</scope>
    <source>
        <strain evidence="6 7">DSM 27192</strain>
    </source>
</reference>
<evidence type="ECO:0000259" key="4">
    <source>
        <dbReference type="Pfam" id="PF07859"/>
    </source>
</evidence>
<dbReference type="OrthoDB" id="423498at2759"/>
<dbReference type="GO" id="GO:0004341">
    <property type="term" value="F:gluconolactonase activity"/>
    <property type="evidence" value="ECO:0007669"/>
    <property type="project" value="TreeGrafter"/>
</dbReference>
<keyword evidence="7" id="KW-1185">Reference proteome</keyword>
<dbReference type="Proteomes" id="UP000279259">
    <property type="component" value="Unassembled WGS sequence"/>
</dbReference>
<feature type="binding site" evidence="3">
    <location>
        <position position="520"/>
    </location>
    <ligand>
        <name>a divalent metal cation</name>
        <dbReference type="ChEBI" id="CHEBI:60240"/>
    </ligand>
</feature>
<dbReference type="InterPro" id="IPR005511">
    <property type="entry name" value="SMP-30"/>
</dbReference>
<dbReference type="STRING" id="1890683.A0A427YFQ5"/>
<evidence type="ECO:0000313" key="7">
    <source>
        <dbReference type="Proteomes" id="UP000279259"/>
    </source>
</evidence>
<feature type="binding site" evidence="3">
    <location>
        <position position="366"/>
    </location>
    <ligand>
        <name>a divalent metal cation</name>
        <dbReference type="ChEBI" id="CHEBI:60240"/>
    </ligand>
</feature>
<feature type="domain" description="Alpha/beta hydrolase fold-3" evidence="4">
    <location>
        <begin position="92"/>
        <end position="300"/>
    </location>
</feature>
<proteinExistence type="inferred from homology"/>
<comment type="caution">
    <text evidence="6">The sequence shown here is derived from an EMBL/GenBank/DDBJ whole genome shotgun (WGS) entry which is preliminary data.</text>
</comment>
<feature type="binding site" evidence="3">
    <location>
        <position position="570"/>
    </location>
    <ligand>
        <name>a divalent metal cation</name>
        <dbReference type="ChEBI" id="CHEBI:60240"/>
    </ligand>
</feature>
<dbReference type="EMBL" id="RSCD01000011">
    <property type="protein sequence ID" value="RSH90001.1"/>
    <property type="molecule type" value="Genomic_DNA"/>
</dbReference>
<evidence type="ECO:0000256" key="2">
    <source>
        <dbReference type="PIRSR" id="PIRSR605511-1"/>
    </source>
</evidence>
<dbReference type="Pfam" id="PF08450">
    <property type="entry name" value="SGL"/>
    <property type="match status" value="1"/>
</dbReference>
<dbReference type="InterPro" id="IPR029058">
    <property type="entry name" value="AB_hydrolase_fold"/>
</dbReference>
<protein>
    <recommendedName>
        <fullName evidence="8">SMP-30/Gluconolactonase/LRE-like region domain-containing protein</fullName>
    </recommendedName>
</protein>
<name>A0A427YFQ5_9TREE</name>
<dbReference type="SUPFAM" id="SSF53474">
    <property type="entry name" value="alpha/beta-Hydrolases"/>
    <property type="match status" value="1"/>
</dbReference>
<dbReference type="GO" id="GO:0005509">
    <property type="term" value="F:calcium ion binding"/>
    <property type="evidence" value="ECO:0007669"/>
    <property type="project" value="TreeGrafter"/>
</dbReference>
<comment type="cofactor">
    <cofactor evidence="3">
        <name>Zn(2+)</name>
        <dbReference type="ChEBI" id="CHEBI:29105"/>
    </cofactor>
    <text evidence="3">Binds 1 divalent metal cation per subunit.</text>
</comment>
<feature type="domain" description="SMP-30/Gluconolactonase/LRE-like region" evidence="5">
    <location>
        <begin position="364"/>
        <end position="629"/>
    </location>
</feature>
<accession>A0A427YFQ5</accession>
<keyword evidence="3" id="KW-0479">Metal-binding</keyword>
<dbReference type="InterPro" id="IPR013094">
    <property type="entry name" value="AB_hydrolase_3"/>
</dbReference>
<sequence length="661" mass="73294">MPTAVAEVINPIEPTVLARLDEQYASFYNQHLASTPMIHQVPWDPSIRTRPTVPGGSPAVEVAEIKDIQLEGFSIRLFYPETSKTSKLPVFIWYHGGGMVLGSLAAENPFCTRVCVSACCVVVAVDYRLAPEHKFPTGSNDAWTAFEYLHCHGEELGIDVTRFGIGGSSSGGNLAAMVSHKAGLAGKKVQFMVLGVPTVDNTASATSYKSWDMNRHDPGLPDAKMMWYRKQYLNEAQWADPIASPMLAPDEWFENSVNNVYINLAELDLLRTEGEAYAAKLRSFGNQVTTKTYPRVPHLVQAMDGVLDTARQWIKDMCTYVAVEFGRHPADVQMDQLYPDGVEVGVPCIDGGQPWYRLDSPMVLGEAPLYRESDSTLHYVDCLQDPAELHVLQLDSKTGDAVGKPLVHKLDDSVTVACFRENKPGYICAYFQGVAFLDEATGALEIVKEIIPNEDREIRRFNDGGVDCRGRFWLAEIDRKALSIGMNRQPADYGEPLGRLWRYDPDGSCHLMETGLVCGNGLAWSPDNMTMYLNDSAAGLIWAYDFDIPTGDISNKRLFVDRRELGGEPDGMVCDVEGNLWIAMWGTYRVMCYDPQGKHLRDIKFTAKNQACTAWGGPNYDTLYIASATDKSANRKADDDGGHLFGYHVGVRGLPKYAFKG</sequence>
<keyword evidence="3" id="KW-0862">Zinc</keyword>
<comment type="similarity">
    <text evidence="1">Belongs to the SMP-30/CGR1 family.</text>
</comment>
<dbReference type="SUPFAM" id="SSF63829">
    <property type="entry name" value="Calcium-dependent phosphotriesterase"/>
    <property type="match status" value="1"/>
</dbReference>
<dbReference type="PANTHER" id="PTHR10907:SF47">
    <property type="entry name" value="REGUCALCIN"/>
    <property type="match status" value="1"/>
</dbReference>
<dbReference type="Gene3D" id="2.120.10.30">
    <property type="entry name" value="TolB, C-terminal domain"/>
    <property type="match status" value="1"/>
</dbReference>
<dbReference type="PRINTS" id="PR01790">
    <property type="entry name" value="SMP30FAMILY"/>
</dbReference>
<dbReference type="Gene3D" id="3.40.50.1820">
    <property type="entry name" value="alpha/beta hydrolase"/>
    <property type="match status" value="1"/>
</dbReference>
<dbReference type="GO" id="GO:0019853">
    <property type="term" value="P:L-ascorbic acid biosynthetic process"/>
    <property type="evidence" value="ECO:0007669"/>
    <property type="project" value="TreeGrafter"/>
</dbReference>
<evidence type="ECO:0008006" key="8">
    <source>
        <dbReference type="Google" id="ProtNLM"/>
    </source>
</evidence>
<gene>
    <name evidence="6" type="ORF">EHS25_001334</name>
</gene>
<evidence type="ECO:0000259" key="5">
    <source>
        <dbReference type="Pfam" id="PF08450"/>
    </source>
</evidence>
<feature type="binding site" evidence="3">
    <location>
        <position position="462"/>
    </location>
    <ligand>
        <name>substrate</name>
    </ligand>
</feature>
<evidence type="ECO:0000256" key="1">
    <source>
        <dbReference type="ARBA" id="ARBA00008853"/>
    </source>
</evidence>
<dbReference type="Pfam" id="PF07859">
    <property type="entry name" value="Abhydrolase_3"/>
    <property type="match status" value="1"/>
</dbReference>
<dbReference type="AlphaFoldDB" id="A0A427YFQ5"/>
<dbReference type="PANTHER" id="PTHR10907">
    <property type="entry name" value="REGUCALCIN"/>
    <property type="match status" value="1"/>
</dbReference>
<dbReference type="InterPro" id="IPR011042">
    <property type="entry name" value="6-blade_b-propeller_TolB-like"/>
</dbReference>